<protein>
    <submittedName>
        <fullName evidence="1">Uncharacterized protein</fullName>
    </submittedName>
</protein>
<dbReference type="EMBL" id="BNDS01000014">
    <property type="protein sequence ID" value="GHH99700.1"/>
    <property type="molecule type" value="Genomic_DNA"/>
</dbReference>
<accession>A0ABQ3N9Z8</accession>
<evidence type="ECO:0000313" key="1">
    <source>
        <dbReference type="EMBL" id="GHH99700.1"/>
    </source>
</evidence>
<sequence>MGTYINLSILSRSISNLEWEQVYDESLKLVNAFPFADVAERGFFGYKLPVYVKAKEKIAPEQHWSAGGDLNSKRFAETFTLYRDFSHYQTARLECSQNDILFEGDQKKIDIFSSKTQGYEYHLYILAIAMLIESRLPHQALVSGNIDYEQCVKAKKWADQYLSSPIEIPVRADVDKLISRATHLKNEVDRIQFIKEWLIADQEEIFKTIYTRFTKTTYAEWFCNELKAYSAPNQLGALKLLIYYLNVAADLNELLNMVCSSENGPQFPKSEVIRAIARTWVCLPREKFSFLDAFGKISGHPELTERQFGTVMLDMMFAGREMKTYIPLTDVSIILGEYLPIPASEIESMLKQEISKIEEQLLAFHNQIRPVLEITEASTEDNMYLADEDAFLYYDGSKIVLTDEQELTLKAIAYSIKTFLNREGKEALNEFFSVPLEKLKLILAAFVNEKFSMILTEQAWEWIDKTDDTLLVKVLLVKVIIDDANNLQYVKSHSDIRKAMFENKMLTQKIVEYMGDEAVMVQFGNYVSKTD</sequence>
<name>A0ABQ3N9Z8_9BACI</name>
<gene>
    <name evidence="1" type="ORF">AM1BK_32430</name>
</gene>
<evidence type="ECO:0000313" key="2">
    <source>
        <dbReference type="Proteomes" id="UP000637074"/>
    </source>
</evidence>
<dbReference type="Proteomes" id="UP000637074">
    <property type="component" value="Unassembled WGS sequence"/>
</dbReference>
<keyword evidence="2" id="KW-1185">Reference proteome</keyword>
<dbReference type="RefSeq" id="WP_191274561.1">
    <property type="nucleotide sequence ID" value="NZ_BNDS01000014.1"/>
</dbReference>
<proteinExistence type="predicted"/>
<reference evidence="1 2" key="1">
    <citation type="journal article" date="2022" name="Int. J. Syst. Evol. Microbiol.">
        <title>Neobacillus kokaensis sp. nov., isolated from soil.</title>
        <authorList>
            <person name="Yuki K."/>
            <person name="Matsubara H."/>
            <person name="Yamaguchi S."/>
        </authorList>
    </citation>
    <scope>NUCLEOTIDE SEQUENCE [LARGE SCALE GENOMIC DNA]</scope>
    <source>
        <strain evidence="1 2">LOB 377</strain>
    </source>
</reference>
<comment type="caution">
    <text evidence="1">The sequence shown here is derived from an EMBL/GenBank/DDBJ whole genome shotgun (WGS) entry which is preliminary data.</text>
</comment>
<organism evidence="1 2">
    <name type="scientific">Neobacillus kokaensis</name>
    <dbReference type="NCBI Taxonomy" id="2759023"/>
    <lineage>
        <taxon>Bacteria</taxon>
        <taxon>Bacillati</taxon>
        <taxon>Bacillota</taxon>
        <taxon>Bacilli</taxon>
        <taxon>Bacillales</taxon>
        <taxon>Bacillaceae</taxon>
        <taxon>Neobacillus</taxon>
    </lineage>
</organism>